<dbReference type="Proteomes" id="UP001209317">
    <property type="component" value="Unassembled WGS sequence"/>
</dbReference>
<name>A0AAE3IJQ8_9BACT</name>
<dbReference type="AlphaFoldDB" id="A0AAE3IJQ8"/>
<reference evidence="1" key="1">
    <citation type="submission" date="2022-10" db="EMBL/GenBank/DDBJ databases">
        <authorList>
            <person name="Kim H.S."/>
            <person name="Kim J.-S."/>
            <person name="Suh M.K."/>
            <person name="Eom M.K."/>
            <person name="Lee J.-S."/>
        </authorList>
    </citation>
    <scope>NUCLEOTIDE SEQUENCE</scope>
    <source>
        <strain evidence="1">LIP-5</strain>
    </source>
</reference>
<sequence length="81" mass="9582">MPELIIKYCNKKPLRLLQRLSKYFDFRLISTKKDEQKSSQLYGVVIITAHPELTPRVLKAFFCGIDLNAQQLRKDTWQRSL</sequence>
<dbReference type="EMBL" id="JAOTPL010000001">
    <property type="protein sequence ID" value="MCU7693048.1"/>
    <property type="molecule type" value="Genomic_DNA"/>
</dbReference>
<evidence type="ECO:0000313" key="1">
    <source>
        <dbReference type="EMBL" id="MCU7693048.1"/>
    </source>
</evidence>
<proteinExistence type="predicted"/>
<gene>
    <name evidence="1" type="ORF">OD355_00805</name>
</gene>
<keyword evidence="2" id="KW-1185">Reference proteome</keyword>
<dbReference type="RefSeq" id="WP_263036536.1">
    <property type="nucleotide sequence ID" value="NZ_JAOTPL010000001.1"/>
</dbReference>
<evidence type="ECO:0000313" key="2">
    <source>
        <dbReference type="Proteomes" id="UP001209317"/>
    </source>
</evidence>
<accession>A0AAE3IJQ8</accession>
<organism evidence="1 2">
    <name type="scientific">Haoranjiania flava</name>
    <dbReference type="NCBI Taxonomy" id="1856322"/>
    <lineage>
        <taxon>Bacteria</taxon>
        <taxon>Pseudomonadati</taxon>
        <taxon>Bacteroidota</taxon>
        <taxon>Chitinophagia</taxon>
        <taxon>Chitinophagales</taxon>
        <taxon>Chitinophagaceae</taxon>
        <taxon>Haoranjiania</taxon>
    </lineage>
</organism>
<protein>
    <submittedName>
        <fullName evidence="1">Uncharacterized protein</fullName>
    </submittedName>
</protein>
<comment type="caution">
    <text evidence="1">The sequence shown here is derived from an EMBL/GenBank/DDBJ whole genome shotgun (WGS) entry which is preliminary data.</text>
</comment>